<feature type="region of interest" description="Disordered" evidence="4">
    <location>
        <begin position="1241"/>
        <end position="1266"/>
    </location>
</feature>
<dbReference type="SMART" id="SM00717">
    <property type="entry name" value="SANT"/>
    <property type="match status" value="2"/>
</dbReference>
<dbReference type="InterPro" id="IPR001005">
    <property type="entry name" value="SANT/Myb"/>
</dbReference>
<dbReference type="EMBL" id="CAMAPE010000010">
    <property type="protein sequence ID" value="CAH9077277.1"/>
    <property type="molecule type" value="Genomic_DNA"/>
</dbReference>
<dbReference type="CDD" id="cd00167">
    <property type="entry name" value="SANT"/>
    <property type="match status" value="1"/>
</dbReference>
<feature type="compositionally biased region" description="Basic and acidic residues" evidence="4">
    <location>
        <begin position="523"/>
        <end position="535"/>
    </location>
</feature>
<feature type="domain" description="SANT" evidence="5">
    <location>
        <begin position="986"/>
        <end position="1033"/>
    </location>
</feature>
<dbReference type="Gene3D" id="1.10.10.60">
    <property type="entry name" value="Homeodomain-like"/>
    <property type="match status" value="1"/>
</dbReference>
<feature type="compositionally biased region" description="Basic and acidic residues" evidence="4">
    <location>
        <begin position="196"/>
        <end position="207"/>
    </location>
</feature>
<dbReference type="GO" id="GO:0010597">
    <property type="term" value="P:green leaf volatile biosynthetic process"/>
    <property type="evidence" value="ECO:0007669"/>
    <property type="project" value="UniProtKB-ARBA"/>
</dbReference>
<dbReference type="PROSITE" id="PS51293">
    <property type="entry name" value="SANT"/>
    <property type="match status" value="2"/>
</dbReference>
<feature type="compositionally biased region" description="Basic and acidic residues" evidence="4">
    <location>
        <begin position="89"/>
        <end position="99"/>
    </location>
</feature>
<keyword evidence="8" id="KW-1185">Reference proteome</keyword>
<proteinExistence type="predicted"/>
<feature type="domain" description="SANT" evidence="5">
    <location>
        <begin position="780"/>
        <end position="831"/>
    </location>
</feature>
<feature type="compositionally biased region" description="Polar residues" evidence="4">
    <location>
        <begin position="1248"/>
        <end position="1266"/>
    </location>
</feature>
<organism evidence="7 8">
    <name type="scientific">Cuscuta europaea</name>
    <name type="common">European dodder</name>
    <dbReference type="NCBI Taxonomy" id="41803"/>
    <lineage>
        <taxon>Eukaryota</taxon>
        <taxon>Viridiplantae</taxon>
        <taxon>Streptophyta</taxon>
        <taxon>Embryophyta</taxon>
        <taxon>Tracheophyta</taxon>
        <taxon>Spermatophyta</taxon>
        <taxon>Magnoliopsida</taxon>
        <taxon>eudicotyledons</taxon>
        <taxon>Gunneridae</taxon>
        <taxon>Pentapetalae</taxon>
        <taxon>asterids</taxon>
        <taxon>lamiids</taxon>
        <taxon>Solanales</taxon>
        <taxon>Convolvulaceae</taxon>
        <taxon>Cuscuteae</taxon>
        <taxon>Cuscuta</taxon>
        <taxon>Cuscuta subgen. Cuscuta</taxon>
    </lineage>
</organism>
<sequence>MPPEPSPWDRKDFFRERKHERSELSGGGGGGASGFGGARWREHPLNHHHYSSSRWASDFRGRYPSGHGKQGGWHMYPEESTHGFMASRSSEKISEEDSGRYSGSRGEGKSHRNGRENRGSFGQRDWRCHSWETSSPNGPGRMNEPSDQRLGDGMMNCHSSQAHSDYANARDQSHSRDQHNKNNVNDIRTVGSTGQRLERENSQEWKHLKWTRSGSLSSRGSFSHSCSSKSMGMESHDAKTETHPRNLTPIQSPSGDATACVTSSAPLEETNSRKKPRLGWGEGLAKYEKKKVEGPEDSPVKIGTFNSGSNLEANHFSPAVHPDKNPQIAASSDCASPTTPSSVACSSSPGIEEKPFLKETNADHNLVGIIGSPSSAPPSRPDLVFNMENSNLTTISKLNAKIDELLQSDDPILADNGFKRSTALKKLLSWKNDVSKVLEKTEFEIDMLENELKSMTSGMENKWPFGVQGATFSGPRQHISLEIGSFEDTKVYIINNTAEAVKAKTVDIDSPGSATSKHFGVPRTEKDGSVSEPKHDEAFLKSTDCRGIDMENKGASFEEEIANNASACKDTSHMITADQQCFSDANLDCNDALCDLIYAANRESANRVAEVFRGLLPAKDCTYDISKASSSLLAVDPSIKEKIAERKRQQQFKEKVLALKFRIFHHLWKEEFNMHSLRKFRSKSQRKFDLSMRYVQTGHQKHRFSSRSRPSAVGNLNLVPSPDLLSFTSRLLSNSSTVTPYRCTERMPAMILDKKEKLLSRFITNNALVEDPCSSEKERSLINPWTSEEREIFIDKLATFGKDFGKIASFLEHKTTAECIEFYYKNHKSGDFLKTKSKPGYAKQGKSNYLVASGKRWNRESNAAPSLDILGEASAMAAKGDEDVGFQMCSSKYLLGTSENKPSNSVDVCNNDREAVAVDVLAGICGSFSSEATCSCITSSIDHEWKHHKVSSSSTVRPPVTLEVMQQNVDEETCSDESCGEMDPADWSDEEKLSFIQAVSSYGKDFTMISRFVKTRSRDQCKVFFSKARKCLGLDALINPEPGITAGEDAHEGDGSDDAEGAACLLEMDSSVCIEKKSGINVQSPIMMKPSCDLDLADRGQDAKPDLNCSNDGVVDLDSADIEHISNACDVDKELESDRDVKNRINKDVHCDGSMISSYREGEKADTVHDCPPVKIPPDVGVIDVLVQNSTEDLRGPLFDCSLSENINVQVAMYDDTCTVTESGSRVDECLTQAAANSNESDTRLKSDVSSSMQANNSSVPTLSKMSDDSTLTIASEGCSDVDGMLANLIPSEHVGDIKIQKPPVVVAEQQQFPGSSKTIKENGAPDICWRSGRVSTSADCILLKCSSSSGSSKHGSSLKMEKSSTSGDFKLFGQILSKPSSSSQQNSSSSCNSSTQRKEDGSTSLKDNDIKSSICAADGVSSSTSPGTFCSSSENHLPLRSYGYWGDGNRIQNGGFSTLPPESAILLAKYPAAFGNFAMTSSSVTAKGDGVVTNSGERSLNGVVPVFPREILVNGNGVAGDLGYRNREVQAYDVVSGVPQGRGKLGINVVGRGGGILVGQCSGGLSDPVVAAAAIKMHYAKADQFGEEDAWRGKAGELGGRL</sequence>
<feature type="compositionally biased region" description="Polar residues" evidence="4">
    <location>
        <begin position="328"/>
        <end position="349"/>
    </location>
</feature>
<dbReference type="OrthoDB" id="10258692at2759"/>
<evidence type="ECO:0000256" key="2">
    <source>
        <dbReference type="ARBA" id="ARBA00023242"/>
    </source>
</evidence>
<feature type="region of interest" description="Disordered" evidence="4">
    <location>
        <begin position="1"/>
        <end position="277"/>
    </location>
</feature>
<gene>
    <name evidence="7" type="ORF">CEURO_LOCUS6251</name>
</gene>
<feature type="coiled-coil region" evidence="3">
    <location>
        <begin position="431"/>
        <end position="458"/>
    </location>
</feature>
<name>A0A9P0YVU1_CUSEU</name>
<dbReference type="GO" id="GO:0005634">
    <property type="term" value="C:nucleus"/>
    <property type="evidence" value="ECO:0007669"/>
    <property type="project" value="UniProtKB-SubCell"/>
</dbReference>
<evidence type="ECO:0000259" key="5">
    <source>
        <dbReference type="PROSITE" id="PS51293"/>
    </source>
</evidence>
<dbReference type="Proteomes" id="UP001152484">
    <property type="component" value="Unassembled WGS sequence"/>
</dbReference>
<feature type="compositionally biased region" description="Basic and acidic residues" evidence="4">
    <location>
        <begin position="106"/>
        <end position="130"/>
    </location>
</feature>
<feature type="compositionally biased region" description="Basic and acidic residues" evidence="4">
    <location>
        <begin position="1397"/>
        <end position="1407"/>
    </location>
</feature>
<dbReference type="InterPro" id="IPR017884">
    <property type="entry name" value="SANT_dom"/>
</dbReference>
<reference evidence="7" key="1">
    <citation type="submission" date="2022-07" db="EMBL/GenBank/DDBJ databases">
        <authorList>
            <person name="Macas J."/>
            <person name="Novak P."/>
            <person name="Neumann P."/>
        </authorList>
    </citation>
    <scope>NUCLEOTIDE SEQUENCE</scope>
</reference>
<dbReference type="Pfam" id="PF00249">
    <property type="entry name" value="Myb_DNA-binding"/>
    <property type="match status" value="2"/>
</dbReference>
<dbReference type="PROSITE" id="PS51294">
    <property type="entry name" value="HTH_MYB"/>
    <property type="match status" value="1"/>
</dbReference>
<evidence type="ECO:0000313" key="8">
    <source>
        <dbReference type="Proteomes" id="UP001152484"/>
    </source>
</evidence>
<feature type="compositionally biased region" description="Polar residues" evidence="4">
    <location>
        <begin position="248"/>
        <end position="265"/>
    </location>
</feature>
<feature type="region of interest" description="Disordered" evidence="4">
    <location>
        <begin position="512"/>
        <end position="535"/>
    </location>
</feature>
<feature type="compositionally biased region" description="Low complexity" evidence="4">
    <location>
        <begin position="213"/>
        <end position="233"/>
    </location>
</feature>
<keyword evidence="3" id="KW-0175">Coiled coil</keyword>
<dbReference type="GO" id="GO:0000976">
    <property type="term" value="F:transcription cis-regulatory region binding"/>
    <property type="evidence" value="ECO:0007669"/>
    <property type="project" value="UniProtKB-ARBA"/>
</dbReference>
<dbReference type="Gene3D" id="1.20.58.1880">
    <property type="match status" value="1"/>
</dbReference>
<feature type="compositionally biased region" description="Polar residues" evidence="4">
    <location>
        <begin position="181"/>
        <end position="195"/>
    </location>
</feature>
<accession>A0A9P0YVU1</accession>
<feature type="compositionally biased region" description="Basic and acidic residues" evidence="4">
    <location>
        <begin position="171"/>
        <end position="180"/>
    </location>
</feature>
<feature type="domain" description="HTH myb-type" evidence="6">
    <location>
        <begin position="987"/>
        <end position="1036"/>
    </location>
</feature>
<dbReference type="InterPro" id="IPR009057">
    <property type="entry name" value="Homeodomain-like_sf"/>
</dbReference>
<evidence type="ECO:0000256" key="3">
    <source>
        <dbReference type="SAM" id="Coils"/>
    </source>
</evidence>
<comment type="subcellular location">
    <subcellularLocation>
        <location evidence="1">Nucleus</location>
    </subcellularLocation>
</comment>
<feature type="region of interest" description="Disordered" evidence="4">
    <location>
        <begin position="1379"/>
        <end position="1407"/>
    </location>
</feature>
<feature type="compositionally biased region" description="Basic and acidic residues" evidence="4">
    <location>
        <begin position="234"/>
        <end position="244"/>
    </location>
</feature>
<feature type="compositionally biased region" description="Low complexity" evidence="4">
    <location>
        <begin position="1381"/>
        <end position="1395"/>
    </location>
</feature>
<evidence type="ECO:0000313" key="7">
    <source>
        <dbReference type="EMBL" id="CAH9077277.1"/>
    </source>
</evidence>
<keyword evidence="2" id="KW-0539">Nucleus</keyword>
<feature type="compositionally biased region" description="Gly residues" evidence="4">
    <location>
        <begin position="25"/>
        <end position="37"/>
    </location>
</feature>
<evidence type="ECO:0000256" key="4">
    <source>
        <dbReference type="SAM" id="MobiDB-lite"/>
    </source>
</evidence>
<comment type="caution">
    <text evidence="7">The sequence shown here is derived from an EMBL/GenBank/DDBJ whole genome shotgun (WGS) entry which is preliminary data.</text>
</comment>
<evidence type="ECO:0000256" key="1">
    <source>
        <dbReference type="ARBA" id="ARBA00004123"/>
    </source>
</evidence>
<dbReference type="InterPro" id="IPR017930">
    <property type="entry name" value="Myb_dom"/>
</dbReference>
<dbReference type="PANTHER" id="PTHR47340:SF1">
    <property type="entry name" value="DUPLICATED HOMEODOMAIN-LIKE SUPERFAMILY PROTEIN"/>
    <property type="match status" value="1"/>
</dbReference>
<feature type="region of interest" description="Disordered" evidence="4">
    <location>
        <begin position="314"/>
        <end position="352"/>
    </location>
</feature>
<protein>
    <submittedName>
        <fullName evidence="7">Uncharacterized protein</fullName>
    </submittedName>
</protein>
<dbReference type="SUPFAM" id="SSF46689">
    <property type="entry name" value="Homeodomain-like"/>
    <property type="match status" value="2"/>
</dbReference>
<feature type="compositionally biased region" description="Basic and acidic residues" evidence="4">
    <location>
        <begin position="7"/>
        <end position="23"/>
    </location>
</feature>
<evidence type="ECO:0000259" key="6">
    <source>
        <dbReference type="PROSITE" id="PS51294"/>
    </source>
</evidence>
<dbReference type="PANTHER" id="PTHR47340">
    <property type="entry name" value="DUPLICATED HOMEODOMAIN-LIKE SUPERFAMILY PROTEIN"/>
    <property type="match status" value="1"/>
</dbReference>